<evidence type="ECO:0000313" key="4">
    <source>
        <dbReference type="Proteomes" id="UP001521184"/>
    </source>
</evidence>
<keyword evidence="1" id="KW-0175">Coiled coil</keyword>
<name>A0ABR3TNV8_9PEZI</name>
<accession>A0ABR3TNV8</accession>
<evidence type="ECO:0000313" key="3">
    <source>
        <dbReference type="EMBL" id="KAL1641361.1"/>
    </source>
</evidence>
<evidence type="ECO:0000256" key="2">
    <source>
        <dbReference type="SAM" id="MobiDB-lite"/>
    </source>
</evidence>
<evidence type="ECO:0000256" key="1">
    <source>
        <dbReference type="SAM" id="Coils"/>
    </source>
</evidence>
<feature type="region of interest" description="Disordered" evidence="2">
    <location>
        <begin position="193"/>
        <end position="226"/>
    </location>
</feature>
<dbReference type="Proteomes" id="UP001521184">
    <property type="component" value="Unassembled WGS sequence"/>
</dbReference>
<keyword evidence="4" id="KW-1185">Reference proteome</keyword>
<comment type="caution">
    <text evidence="3">The sequence shown here is derived from an EMBL/GenBank/DDBJ whole genome shotgun (WGS) entry which is preliminary data.</text>
</comment>
<protein>
    <submittedName>
        <fullName evidence="3">Uncharacterized protein</fullName>
    </submittedName>
</protein>
<organism evidence="3 4">
    <name type="scientific">Diplodia intermedia</name>
    <dbReference type="NCBI Taxonomy" id="856260"/>
    <lineage>
        <taxon>Eukaryota</taxon>
        <taxon>Fungi</taxon>
        <taxon>Dikarya</taxon>
        <taxon>Ascomycota</taxon>
        <taxon>Pezizomycotina</taxon>
        <taxon>Dothideomycetes</taxon>
        <taxon>Dothideomycetes incertae sedis</taxon>
        <taxon>Botryosphaeriales</taxon>
        <taxon>Botryosphaeriaceae</taxon>
        <taxon>Diplodia</taxon>
    </lineage>
</organism>
<dbReference type="EMBL" id="JAKEKT020000040">
    <property type="protein sequence ID" value="KAL1641361.1"/>
    <property type="molecule type" value="Genomic_DNA"/>
</dbReference>
<reference evidence="3 4" key="1">
    <citation type="journal article" date="2023" name="Plant Dis.">
        <title>First Report of Diplodia intermedia Causing Canker and Dieback Diseases on Apple Trees in Canada.</title>
        <authorList>
            <person name="Ellouze W."/>
            <person name="Ilyukhin E."/>
            <person name="Sulman M."/>
            <person name="Ali S."/>
        </authorList>
    </citation>
    <scope>NUCLEOTIDE SEQUENCE [LARGE SCALE GENOMIC DNA]</scope>
    <source>
        <strain evidence="3 4">M45-28</strain>
    </source>
</reference>
<proteinExistence type="predicted"/>
<sequence length="413" mass="47453">MTEWTCPEQQRLLYLGHRFPEPTCHVAFSMRVDEHTGAAFFKLRVPVSLKTQSKKTNLFIFIHPERISTLEKSTSSELPEAVRTAFPVVSNNAILQLRFTLSTPSAVVIPANSPLTPKSAASVNLLRRLRSLAQATQLTVYLAAKGHPKHSIATMCEMANTSKLKSDPSELRLETLYAGSGAKAIEAADLVFPFDHDDPPESPPSYDELALPSPPRPQAKESQSIERVQKQALQLIRDELRDEMRREMREQLLNSDEEWRKKMHEMRDQLREELAQQIRDQIKEEVAHQIRDQIKEEATQHMQAELRQLQSQHKERLEELENLIEERTESVREDLLVDIEAVADETGEIVDLRVDEQILNVKEELREYVAEELRDAEDRIRDDIEQGEISFQFVRATSFLLVSILPSIDEQFC</sequence>
<gene>
    <name evidence="3" type="ORF">SLS58_006060</name>
</gene>
<feature type="coiled-coil region" evidence="1">
    <location>
        <begin position="230"/>
        <end position="334"/>
    </location>
</feature>